<evidence type="ECO:0000256" key="1">
    <source>
        <dbReference type="SAM" id="MobiDB-lite"/>
    </source>
</evidence>
<comment type="caution">
    <text evidence="2">The sequence shown here is derived from an EMBL/GenBank/DDBJ whole genome shotgun (WGS) entry which is preliminary data.</text>
</comment>
<dbReference type="AlphaFoldDB" id="A0AA88DHD4"/>
<accession>A0AA88DHD4</accession>
<sequence length="317" mass="36312">MSNPDEETLAEAEEGGEGGVYEQRGSENDNDNDDLSHEWETMARAWLCSFPEAKAVSMAEVESWIDSNLDSLPRGIKSMPRSDLSQRLISIQNMRLPNQAKEGEEEEASQVDTPHARFQRTDQWRPVYSWLESLDKDEAVKSKDISDWLNENPNVQEQLCSRHSRYHLMHYIKKCHMKILKRREKKKGFQQSDKPASLKVNKDVVMKQPAVLPSIGDHTPSPKVTGLPNFFDMVLSSDLVYSTCSPVSVWGIMVCLHFSHLLLIPNFQSARVNSPTNIPKDSDVYLAKRKEAFQKYEILVELEELLSPSFMRQELSK</sequence>
<protein>
    <recommendedName>
        <fullName evidence="4">Channel forming colicins domain-containing protein</fullName>
    </recommendedName>
</protein>
<gene>
    <name evidence="2" type="ORF">TIFTF001_025770</name>
</gene>
<keyword evidence="3" id="KW-1185">Reference proteome</keyword>
<evidence type="ECO:0008006" key="4">
    <source>
        <dbReference type="Google" id="ProtNLM"/>
    </source>
</evidence>
<dbReference type="EMBL" id="BTGU01000064">
    <property type="protein sequence ID" value="GMN56637.1"/>
    <property type="molecule type" value="Genomic_DNA"/>
</dbReference>
<proteinExistence type="predicted"/>
<reference evidence="2" key="1">
    <citation type="submission" date="2023-07" db="EMBL/GenBank/DDBJ databases">
        <title>draft genome sequence of fig (Ficus carica).</title>
        <authorList>
            <person name="Takahashi T."/>
            <person name="Nishimura K."/>
        </authorList>
    </citation>
    <scope>NUCLEOTIDE SEQUENCE</scope>
</reference>
<name>A0AA88DHD4_FICCA</name>
<feature type="region of interest" description="Disordered" evidence="1">
    <location>
        <begin position="1"/>
        <end position="35"/>
    </location>
</feature>
<evidence type="ECO:0000313" key="2">
    <source>
        <dbReference type="EMBL" id="GMN56637.1"/>
    </source>
</evidence>
<organism evidence="2 3">
    <name type="scientific">Ficus carica</name>
    <name type="common">Common fig</name>
    <dbReference type="NCBI Taxonomy" id="3494"/>
    <lineage>
        <taxon>Eukaryota</taxon>
        <taxon>Viridiplantae</taxon>
        <taxon>Streptophyta</taxon>
        <taxon>Embryophyta</taxon>
        <taxon>Tracheophyta</taxon>
        <taxon>Spermatophyta</taxon>
        <taxon>Magnoliopsida</taxon>
        <taxon>eudicotyledons</taxon>
        <taxon>Gunneridae</taxon>
        <taxon>Pentapetalae</taxon>
        <taxon>rosids</taxon>
        <taxon>fabids</taxon>
        <taxon>Rosales</taxon>
        <taxon>Moraceae</taxon>
        <taxon>Ficeae</taxon>
        <taxon>Ficus</taxon>
    </lineage>
</organism>
<dbReference type="Proteomes" id="UP001187192">
    <property type="component" value="Unassembled WGS sequence"/>
</dbReference>
<feature type="compositionally biased region" description="Acidic residues" evidence="1">
    <location>
        <begin position="1"/>
        <end position="16"/>
    </location>
</feature>
<evidence type="ECO:0000313" key="3">
    <source>
        <dbReference type="Proteomes" id="UP001187192"/>
    </source>
</evidence>